<feature type="compositionally biased region" description="Low complexity" evidence="1">
    <location>
        <begin position="264"/>
        <end position="294"/>
    </location>
</feature>
<feature type="region of interest" description="Disordered" evidence="1">
    <location>
        <begin position="179"/>
        <end position="315"/>
    </location>
</feature>
<accession>A0ABR4CJ87</accession>
<feature type="transmembrane region" description="Helical" evidence="2">
    <location>
        <begin position="76"/>
        <end position="97"/>
    </location>
</feature>
<sequence length="315" mass="34612">MENEKPATSRRPIWVPIVHGAQVFLSVVILGLSGYIIHGKYFDTLGYVIFTSLLTWLVVAYLLVTAYISSFAKFTHIFLVIAANAGLILFWLAAMGATARLRASFKYNVTVYGCYDDGSNIDSGTCIVGRSEGLQKRAAVATTGGLAILSAIAGLSALVMLLFIATLVHAILTWKNSRSRVTTEPAQIPPKQEQGEGYQMAAQQPQFTSAPQQQQQQQQYAPPNQPYSPPPQQAYSPPPQQTYSPPPQQAYSPPPQQFSPPPQGYAAPQQGYEQQQQQQQQQYVQPQYTSSPPQGHSELYTPAHHQAELPSPVHK</sequence>
<feature type="transmembrane region" description="Helical" evidence="2">
    <location>
        <begin position="12"/>
        <end position="38"/>
    </location>
</feature>
<evidence type="ECO:0000313" key="4">
    <source>
        <dbReference type="Proteomes" id="UP001595075"/>
    </source>
</evidence>
<evidence type="ECO:0000256" key="2">
    <source>
        <dbReference type="SAM" id="Phobius"/>
    </source>
</evidence>
<keyword evidence="4" id="KW-1185">Reference proteome</keyword>
<feature type="compositionally biased region" description="Low complexity" evidence="1">
    <location>
        <begin position="201"/>
        <end position="222"/>
    </location>
</feature>
<keyword evidence="2" id="KW-0812">Transmembrane</keyword>
<name>A0ABR4CJ87_9HELO</name>
<gene>
    <name evidence="3" type="ORF">VTL71DRAFT_14518</name>
</gene>
<dbReference type="PANTHER" id="PTHR37451:SF4">
    <property type="entry name" value="MARVEL DOMAIN-CONTAINING PROTEIN"/>
    <property type="match status" value="1"/>
</dbReference>
<feature type="compositionally biased region" description="Pro residues" evidence="1">
    <location>
        <begin position="223"/>
        <end position="263"/>
    </location>
</feature>
<dbReference type="Proteomes" id="UP001595075">
    <property type="component" value="Unassembled WGS sequence"/>
</dbReference>
<comment type="caution">
    <text evidence="3">The sequence shown here is derived from an EMBL/GenBank/DDBJ whole genome shotgun (WGS) entry which is preliminary data.</text>
</comment>
<evidence type="ECO:0000313" key="3">
    <source>
        <dbReference type="EMBL" id="KAL2069839.1"/>
    </source>
</evidence>
<protein>
    <recommendedName>
        <fullName evidence="5">MARVEL domain-containing protein</fullName>
    </recommendedName>
</protein>
<dbReference type="EMBL" id="JAZHXI010000007">
    <property type="protein sequence ID" value="KAL2069839.1"/>
    <property type="molecule type" value="Genomic_DNA"/>
</dbReference>
<proteinExistence type="predicted"/>
<reference evidence="3 4" key="1">
    <citation type="journal article" date="2024" name="Commun. Biol.">
        <title>Comparative genomic analysis of thermophilic fungi reveals convergent evolutionary adaptations and gene losses.</title>
        <authorList>
            <person name="Steindorff A.S."/>
            <person name="Aguilar-Pontes M.V."/>
            <person name="Robinson A.J."/>
            <person name="Andreopoulos B."/>
            <person name="LaButti K."/>
            <person name="Kuo A."/>
            <person name="Mondo S."/>
            <person name="Riley R."/>
            <person name="Otillar R."/>
            <person name="Haridas S."/>
            <person name="Lipzen A."/>
            <person name="Grimwood J."/>
            <person name="Schmutz J."/>
            <person name="Clum A."/>
            <person name="Reid I.D."/>
            <person name="Moisan M.C."/>
            <person name="Butler G."/>
            <person name="Nguyen T.T.M."/>
            <person name="Dewar K."/>
            <person name="Conant G."/>
            <person name="Drula E."/>
            <person name="Henrissat B."/>
            <person name="Hansel C."/>
            <person name="Singer S."/>
            <person name="Hutchinson M.I."/>
            <person name="de Vries R.P."/>
            <person name="Natvig D.O."/>
            <person name="Powell A.J."/>
            <person name="Tsang A."/>
            <person name="Grigoriev I.V."/>
        </authorList>
    </citation>
    <scope>NUCLEOTIDE SEQUENCE [LARGE SCALE GENOMIC DNA]</scope>
    <source>
        <strain evidence="3 4">CBS 494.80</strain>
    </source>
</reference>
<keyword evidence="2" id="KW-1133">Transmembrane helix</keyword>
<keyword evidence="2" id="KW-0472">Membrane</keyword>
<dbReference type="PANTHER" id="PTHR37451">
    <property type="entry name" value="MARVEL DOMAIN"/>
    <property type="match status" value="1"/>
</dbReference>
<organism evidence="3 4">
    <name type="scientific">Oculimacula yallundae</name>
    <dbReference type="NCBI Taxonomy" id="86028"/>
    <lineage>
        <taxon>Eukaryota</taxon>
        <taxon>Fungi</taxon>
        <taxon>Dikarya</taxon>
        <taxon>Ascomycota</taxon>
        <taxon>Pezizomycotina</taxon>
        <taxon>Leotiomycetes</taxon>
        <taxon>Helotiales</taxon>
        <taxon>Ploettnerulaceae</taxon>
        <taxon>Oculimacula</taxon>
    </lineage>
</organism>
<feature type="transmembrane region" description="Helical" evidence="2">
    <location>
        <begin position="146"/>
        <end position="172"/>
    </location>
</feature>
<feature type="transmembrane region" description="Helical" evidence="2">
    <location>
        <begin position="44"/>
        <end position="64"/>
    </location>
</feature>
<evidence type="ECO:0000256" key="1">
    <source>
        <dbReference type="SAM" id="MobiDB-lite"/>
    </source>
</evidence>
<evidence type="ECO:0008006" key="5">
    <source>
        <dbReference type="Google" id="ProtNLM"/>
    </source>
</evidence>